<dbReference type="InterPro" id="IPR042099">
    <property type="entry name" value="ANL_N_sf"/>
</dbReference>
<dbReference type="InterPro" id="IPR006162">
    <property type="entry name" value="Ppantetheine_attach_site"/>
</dbReference>
<evidence type="ECO:0000256" key="4">
    <source>
        <dbReference type="ARBA" id="ARBA00022598"/>
    </source>
</evidence>
<dbReference type="Gene3D" id="3.30.559.10">
    <property type="entry name" value="Chloramphenicol acetyltransferase-like domain"/>
    <property type="match status" value="1"/>
</dbReference>
<dbReference type="Gene3D" id="1.10.1200.10">
    <property type="entry name" value="ACP-like"/>
    <property type="match status" value="1"/>
</dbReference>
<dbReference type="InterPro" id="IPR025110">
    <property type="entry name" value="AMP-bd_C"/>
</dbReference>
<dbReference type="PIRSF" id="PIRSF001617">
    <property type="entry name" value="Alpha-AR"/>
    <property type="match status" value="1"/>
</dbReference>
<gene>
    <name evidence="6" type="ORF">OG863_09610</name>
</gene>
<dbReference type="Gene3D" id="3.30.300.30">
    <property type="match status" value="1"/>
</dbReference>
<evidence type="ECO:0000256" key="1">
    <source>
        <dbReference type="ARBA" id="ARBA00001957"/>
    </source>
</evidence>
<dbReference type="PANTHER" id="PTHR45527:SF1">
    <property type="entry name" value="FATTY ACID SYNTHASE"/>
    <property type="match status" value="1"/>
</dbReference>
<dbReference type="InterPro" id="IPR036291">
    <property type="entry name" value="NAD(P)-bd_dom_sf"/>
</dbReference>
<dbReference type="SUPFAM" id="SSF56801">
    <property type="entry name" value="Acetyl-CoA synthetase-like"/>
    <property type="match status" value="1"/>
</dbReference>
<dbReference type="PANTHER" id="PTHR45527">
    <property type="entry name" value="NONRIBOSOMAL PEPTIDE SYNTHETASE"/>
    <property type="match status" value="1"/>
</dbReference>
<keyword evidence="2" id="KW-0596">Phosphopantetheine</keyword>
<organism evidence="6 7">
    <name type="scientific">Streptomyces decoyicus</name>
    <dbReference type="NCBI Taxonomy" id="249567"/>
    <lineage>
        <taxon>Bacteria</taxon>
        <taxon>Bacillati</taxon>
        <taxon>Actinomycetota</taxon>
        <taxon>Actinomycetes</taxon>
        <taxon>Kitasatosporales</taxon>
        <taxon>Streptomycetaceae</taxon>
        <taxon>Streptomyces</taxon>
    </lineage>
</organism>
<feature type="domain" description="Carrier" evidence="5">
    <location>
        <begin position="526"/>
        <end position="600"/>
    </location>
</feature>
<dbReference type="SUPFAM" id="SSF47336">
    <property type="entry name" value="ACP-like"/>
    <property type="match status" value="1"/>
</dbReference>
<evidence type="ECO:0000313" key="6">
    <source>
        <dbReference type="EMBL" id="WSB68194.1"/>
    </source>
</evidence>
<evidence type="ECO:0000313" key="7">
    <source>
        <dbReference type="Proteomes" id="UP001344251"/>
    </source>
</evidence>
<protein>
    <submittedName>
        <fullName evidence="6">AMP-binding protein</fullName>
    </submittedName>
</protein>
<keyword evidence="7" id="KW-1185">Reference proteome</keyword>
<dbReference type="Pfam" id="PF00501">
    <property type="entry name" value="AMP-binding"/>
    <property type="match status" value="1"/>
</dbReference>
<evidence type="ECO:0000259" key="5">
    <source>
        <dbReference type="PROSITE" id="PS50075"/>
    </source>
</evidence>
<dbReference type="Gene3D" id="3.30.559.30">
    <property type="entry name" value="Nonribosomal peptide synthetase, condensation domain"/>
    <property type="match status" value="1"/>
</dbReference>
<dbReference type="RefSeq" id="WP_326617635.1">
    <property type="nucleotide sequence ID" value="NZ_CP109106.1"/>
</dbReference>
<dbReference type="InterPro" id="IPR013120">
    <property type="entry name" value="FAR_NAD-bd"/>
</dbReference>
<dbReference type="Gene3D" id="3.40.50.12780">
    <property type="entry name" value="N-terminal domain of ligase-like"/>
    <property type="match status" value="1"/>
</dbReference>
<dbReference type="SUPFAM" id="SSF52777">
    <property type="entry name" value="CoA-dependent acyltransferases"/>
    <property type="match status" value="2"/>
</dbReference>
<evidence type="ECO:0000256" key="3">
    <source>
        <dbReference type="ARBA" id="ARBA00022553"/>
    </source>
</evidence>
<name>A0ABZ1FDQ0_9ACTN</name>
<proteinExistence type="predicted"/>
<keyword evidence="4" id="KW-0436">Ligase</keyword>
<dbReference type="InterPro" id="IPR023213">
    <property type="entry name" value="CAT-like_dom_sf"/>
</dbReference>
<reference evidence="6 7" key="1">
    <citation type="submission" date="2022-10" db="EMBL/GenBank/DDBJ databases">
        <title>The complete genomes of actinobacterial strains from the NBC collection.</title>
        <authorList>
            <person name="Joergensen T.S."/>
            <person name="Alvarez Arevalo M."/>
            <person name="Sterndorff E.B."/>
            <person name="Faurdal D."/>
            <person name="Vuksanovic O."/>
            <person name="Mourched A.-S."/>
            <person name="Charusanti P."/>
            <person name="Shaw S."/>
            <person name="Blin K."/>
            <person name="Weber T."/>
        </authorList>
    </citation>
    <scope>NUCLEOTIDE SEQUENCE [LARGE SCALE GENOMIC DNA]</scope>
    <source>
        <strain evidence="6 7">NBC 01774</strain>
    </source>
</reference>
<dbReference type="InterPro" id="IPR020459">
    <property type="entry name" value="AMP-binding"/>
</dbReference>
<dbReference type="Pfam" id="PF13193">
    <property type="entry name" value="AMP-binding_C"/>
    <property type="match status" value="1"/>
</dbReference>
<dbReference type="PROSITE" id="PS00012">
    <property type="entry name" value="PHOSPHOPANTETHEINE"/>
    <property type="match status" value="1"/>
</dbReference>
<keyword evidence="3" id="KW-0597">Phosphoprotein</keyword>
<comment type="cofactor">
    <cofactor evidence="1">
        <name>pantetheine 4'-phosphate</name>
        <dbReference type="ChEBI" id="CHEBI:47942"/>
    </cofactor>
</comment>
<dbReference type="Gene3D" id="3.40.50.720">
    <property type="entry name" value="NAD(P)-binding Rossmann-like Domain"/>
    <property type="match status" value="1"/>
</dbReference>
<dbReference type="InterPro" id="IPR045851">
    <property type="entry name" value="AMP-bd_C_sf"/>
</dbReference>
<dbReference type="InterPro" id="IPR009081">
    <property type="entry name" value="PP-bd_ACP"/>
</dbReference>
<dbReference type="InterPro" id="IPR036736">
    <property type="entry name" value="ACP-like_sf"/>
</dbReference>
<dbReference type="PROSITE" id="PS00455">
    <property type="entry name" value="AMP_BINDING"/>
    <property type="match status" value="1"/>
</dbReference>
<dbReference type="PROSITE" id="PS50075">
    <property type="entry name" value="CARRIER"/>
    <property type="match status" value="1"/>
</dbReference>
<dbReference type="PRINTS" id="PR00154">
    <property type="entry name" value="AMPBINDING"/>
</dbReference>
<dbReference type="Pfam" id="PF07993">
    <property type="entry name" value="NAD_binding_4"/>
    <property type="match status" value="1"/>
</dbReference>
<dbReference type="CDD" id="cd05930">
    <property type="entry name" value="A_NRPS"/>
    <property type="match status" value="1"/>
</dbReference>
<dbReference type="SUPFAM" id="SSF51735">
    <property type="entry name" value="NAD(P)-binding Rossmann-fold domains"/>
    <property type="match status" value="1"/>
</dbReference>
<sequence>MLPALVRTHAKTHPHRMAVVVGHERLTYGELDGRVSRLIHQLRSRGIGCGSLVGVHLDRTPDAVVALLAVLGTGAAYTVVEPTDPVGEGVGRLVAAGPELVVSSSRYEPDLRWHGLAVQDVHEIGTGGSPEAGLATSGEDDTAYILYTSGSTGRPKGVMVSHGNIRHYTESLLGRLAIDEPLNYAHVTTLAADLGNTCLFLALWTGGTLHLVDDATRRDPQGMLRYLHTEQVDVLKTTPSHWSVVFRAFNHDRQTRPELRFLLLGGELMSLELARRILTSGVTGTLVNHYGPTEATVGIAAHVLTGEADLDRLEHAASVPIGTPLGATRLLVRTDDGRYEERDAVGELYVQGPSVTLGYRGNEAASAAAFIEIPGPTGRGDGPGADASAGVRSYRTGDRVRADAHGVLEFLGRGDRQVKVGGYRVELGHIESGLRRLPEVADAFVVHRAGRQPALVAAVVPHGLAADSEPSRLRTDLRSLLPYYMVPDRVAVFEAFPRTPNGKTDHAALRGRIEECLTVRTQHPHAAGDEVLAEVCAVWQRHLGHGDFGIHDDFNQVGGSSIGAIQVIADLQAKGHQVSAAAFLAEPTAAALAARLKQGWGTESRADPHRPARRVDDAALAPAQEWFFRQDFAQPDQWNQALLLDVDEAVRPEELAAAVDDVMAVHPMLHTAFRRVPAGHRRDVVAPGRPFSTSVLPDGSDLIVQHIQQTAAGLQSEIKVADGDLFKAHLFRGTTSAHLLLICHHLSIDAVSWGIVVNDLSRCYSERLRGNEPRTAAGTTGFGAWATHLSEHAAALRADLAHWEGLDRIGLPQPGATGRGGTQGDNREGDAQTLWFRLSRAETDALARTAIASTDVPPHASLLGAFAHALAELRGSEDVVVDVESHGRATFDDELEVSRAVGWFTSTFPAHIGIVAGDIAATGKAAASALSAVPHLGIAYGLHGQPQRSDVCFNYLGSLPLPYGDDLRPSLSRYPVGPVRGAENDRGYGLKLTARIHDGQLVADLSYTPRRHDPEQMLRLARATRAHLRHAAGGPPDEGQFVLEHGSSTGLLAQVPRELRCEPPAGDLREYGTVVLTGATGFIGAHLLRLLLTRTKGRIHCLVRAREGRSAAERLDEVYAWYHPGEDLGRYSDRLTVFDADLSEPGFALADDEYRRLCREAEAIYHLASDTRLFGDRESFDRHNTGPVREMIRLADTDRPKDLHYVSTLAVCGSGAPGEAAVFSEDSLNIGQTFLNEYERSKYEAELLVREFAAAGGAGYIYRSGNVTGHSMSGRFQRNGGDNRLVQMLRAAVRLGRVPRVGAQTLALSPVDVVAEGILEISRSERVRGGIFHVDTHHQVSYQEIFTALRELGCAVADDGAPDFAALFGHHLGDEGSNEQIVLAHFWANRPERNVRYDHSRTGRLLAELGVMFPQLDGEWLRTYFSGLIQQGEITVTDEKLSPMTHKGSA</sequence>
<dbReference type="EMBL" id="CP109106">
    <property type="protein sequence ID" value="WSB68194.1"/>
    <property type="molecule type" value="Genomic_DNA"/>
</dbReference>
<dbReference type="Pfam" id="PF00668">
    <property type="entry name" value="Condensation"/>
    <property type="match status" value="1"/>
</dbReference>
<dbReference type="InterPro" id="IPR020845">
    <property type="entry name" value="AMP-binding_CS"/>
</dbReference>
<dbReference type="Proteomes" id="UP001344251">
    <property type="component" value="Chromosome"/>
</dbReference>
<accession>A0ABZ1FDQ0</accession>
<evidence type="ECO:0000256" key="2">
    <source>
        <dbReference type="ARBA" id="ARBA00022450"/>
    </source>
</evidence>
<dbReference type="InterPro" id="IPR001242">
    <property type="entry name" value="Condensation_dom"/>
</dbReference>
<dbReference type="Pfam" id="PF00550">
    <property type="entry name" value="PP-binding"/>
    <property type="match status" value="1"/>
</dbReference>
<dbReference type="InterPro" id="IPR000873">
    <property type="entry name" value="AMP-dep_synth/lig_dom"/>
</dbReference>